<dbReference type="AlphaFoldDB" id="A0A482WTU2"/>
<evidence type="ECO:0000313" key="4">
    <source>
        <dbReference type="Proteomes" id="UP000291343"/>
    </source>
</evidence>
<dbReference type="InParanoid" id="A0A482WTU2"/>
<feature type="coiled-coil region" evidence="1">
    <location>
        <begin position="356"/>
        <end position="411"/>
    </location>
</feature>
<organism evidence="3 4">
    <name type="scientific">Laodelphax striatellus</name>
    <name type="common">Small brown planthopper</name>
    <name type="synonym">Delphax striatella</name>
    <dbReference type="NCBI Taxonomy" id="195883"/>
    <lineage>
        <taxon>Eukaryota</taxon>
        <taxon>Metazoa</taxon>
        <taxon>Ecdysozoa</taxon>
        <taxon>Arthropoda</taxon>
        <taxon>Hexapoda</taxon>
        <taxon>Insecta</taxon>
        <taxon>Pterygota</taxon>
        <taxon>Neoptera</taxon>
        <taxon>Paraneoptera</taxon>
        <taxon>Hemiptera</taxon>
        <taxon>Auchenorrhyncha</taxon>
        <taxon>Fulgoroidea</taxon>
        <taxon>Delphacidae</taxon>
        <taxon>Criomorphinae</taxon>
        <taxon>Laodelphax</taxon>
    </lineage>
</organism>
<dbReference type="Proteomes" id="UP000291343">
    <property type="component" value="Unassembled WGS sequence"/>
</dbReference>
<evidence type="ECO:0000256" key="2">
    <source>
        <dbReference type="SAM" id="MobiDB-lite"/>
    </source>
</evidence>
<comment type="caution">
    <text evidence="3">The sequence shown here is derived from an EMBL/GenBank/DDBJ whole genome shotgun (WGS) entry which is preliminary data.</text>
</comment>
<gene>
    <name evidence="3" type="ORF">LSTR_LSTR004611</name>
</gene>
<dbReference type="STRING" id="195883.A0A482WTU2"/>
<evidence type="ECO:0000256" key="1">
    <source>
        <dbReference type="SAM" id="Coils"/>
    </source>
</evidence>
<evidence type="ECO:0000313" key="3">
    <source>
        <dbReference type="EMBL" id="RZF36923.1"/>
    </source>
</evidence>
<keyword evidence="1" id="KW-0175">Coiled coil</keyword>
<feature type="coiled-coil region" evidence="1">
    <location>
        <begin position="459"/>
        <end position="638"/>
    </location>
</feature>
<feature type="coiled-coil region" evidence="1">
    <location>
        <begin position="210"/>
        <end position="327"/>
    </location>
</feature>
<dbReference type="OrthoDB" id="7451790at2759"/>
<dbReference type="SMR" id="A0A482WTU2"/>
<feature type="region of interest" description="Disordered" evidence="2">
    <location>
        <begin position="115"/>
        <end position="143"/>
    </location>
</feature>
<feature type="compositionally biased region" description="Polar residues" evidence="2">
    <location>
        <begin position="115"/>
        <end position="124"/>
    </location>
</feature>
<feature type="coiled-coil region" evidence="1">
    <location>
        <begin position="669"/>
        <end position="760"/>
    </location>
</feature>
<dbReference type="EMBL" id="QKKF02025464">
    <property type="protein sequence ID" value="RZF36923.1"/>
    <property type="molecule type" value="Genomic_DNA"/>
</dbReference>
<reference evidence="3 4" key="1">
    <citation type="journal article" date="2017" name="Gigascience">
        <title>Genome sequence of the small brown planthopper, Laodelphax striatellus.</title>
        <authorList>
            <person name="Zhu J."/>
            <person name="Jiang F."/>
            <person name="Wang X."/>
            <person name="Yang P."/>
            <person name="Bao Y."/>
            <person name="Zhao W."/>
            <person name="Wang W."/>
            <person name="Lu H."/>
            <person name="Wang Q."/>
            <person name="Cui N."/>
            <person name="Li J."/>
            <person name="Chen X."/>
            <person name="Luo L."/>
            <person name="Yu J."/>
            <person name="Kang L."/>
            <person name="Cui F."/>
        </authorList>
    </citation>
    <scope>NUCLEOTIDE SEQUENCE [LARGE SCALE GENOMIC DNA]</scope>
    <source>
        <strain evidence="3">Lst14</strain>
    </source>
</reference>
<keyword evidence="4" id="KW-1185">Reference proteome</keyword>
<sequence>MRMSGEQITDLDRNDLLMVSRMRSSDTEDCMNSQLLDLSVQSDDNCKGTQSISSRLKTIEYEIESLLSEAKSDSRHSFSMYRMESGGSIGTSFNSIYRGRSRDSSCTRDLKVASRTVSNTSTKLSENKPPRVPSNCRSLSGMSQGDANNETIHSYLHSINNNVIKTSRVISRMTGQSNMHDRCSSAPSGDFAHVDRIKNCKDYRIEIERRLLAEKSLESLKADLKKCQQEEKKLKSIKGKMASLTEELNCEKQKREIAEKNLETLKDQYQKFQQEGEKNKDLNEKYLKLIKDLEEEQQKRLECEKLVKNLNDKLDESSLKIQELIGARTMAVELAHNLGEQSRSCLKKYKDCMSCCENLEAERTKANELLKKLNEKLETLTNELSEKDRKLLLLNEKLESNEKIIKEFNNRDPTDFPQVRSLLEKQQKAFKSSLMKRETSEMALQAKCSTYEVEMNLMRNDFAKRLKEIENMKQKMNEDLENLIEEKNREISLEKQAREELTEVVKQYKERITELSEANKHQEIVIKCQNDTINSKDDRLSLAVQEAELNARLVEQQKNELRQEHSRIVTQLEKMLEEEQDKLRIKEKMADDQADTIMQLKSSMVERAKELNRRSNEIARLEKQLACERQEKENIACDVAHLKMLRDKNSITIKDLQKQIETLKDSSLHKKHTLMLEELEKKVQQKQAEWQLEISKITEERNQARETAQYAIDNLATALQEHQNELMGQKNMRQKMASLIRKKEEQLTVAEARVNAFRNSSQSSDNENLRVKPSWSANRLFKQKGLYKIQYGTEMIVQKCYNHRKKYSNLIKMQSQVHHFKVGTEIRMVEEQCAINSQVEGITVPS</sequence>
<protein>
    <submittedName>
        <fullName evidence="3">Uncharacterized protein</fullName>
    </submittedName>
</protein>
<name>A0A482WTU2_LAOST</name>
<proteinExistence type="predicted"/>
<accession>A0A482WTU2</accession>